<feature type="compositionally biased region" description="Low complexity" evidence="1">
    <location>
        <begin position="112"/>
        <end position="123"/>
    </location>
</feature>
<gene>
    <name evidence="2" type="ORF">NDU88_006481</name>
</gene>
<sequence length="176" mass="19418">MKHPVSSAISKPYIPKWALGSLLPYCNNGFPSPKWAHKLLHPPVRLLYCPSFFHVYAAAVSSCQVNLARFASRSRCGRKEKGKDAELLRSPAFRRVRRPSHSDPLAPRHAPPDYSGAYAASADSKPMGRPSPDRDGCLKPSGTSPVNPWRKGPECVLSRLRKADCRKKTSGDLKGE</sequence>
<dbReference type="EMBL" id="JANPWB010000006">
    <property type="protein sequence ID" value="KAJ1181273.1"/>
    <property type="molecule type" value="Genomic_DNA"/>
</dbReference>
<evidence type="ECO:0000256" key="1">
    <source>
        <dbReference type="SAM" id="MobiDB-lite"/>
    </source>
</evidence>
<protein>
    <submittedName>
        <fullName evidence="2">Uncharacterized protein</fullName>
    </submittedName>
</protein>
<feature type="compositionally biased region" description="Basic and acidic residues" evidence="1">
    <location>
        <begin position="77"/>
        <end position="87"/>
    </location>
</feature>
<organism evidence="2 3">
    <name type="scientific">Pleurodeles waltl</name>
    <name type="common">Iberian ribbed newt</name>
    <dbReference type="NCBI Taxonomy" id="8319"/>
    <lineage>
        <taxon>Eukaryota</taxon>
        <taxon>Metazoa</taxon>
        <taxon>Chordata</taxon>
        <taxon>Craniata</taxon>
        <taxon>Vertebrata</taxon>
        <taxon>Euteleostomi</taxon>
        <taxon>Amphibia</taxon>
        <taxon>Batrachia</taxon>
        <taxon>Caudata</taxon>
        <taxon>Salamandroidea</taxon>
        <taxon>Salamandridae</taxon>
        <taxon>Pleurodelinae</taxon>
        <taxon>Pleurodeles</taxon>
    </lineage>
</organism>
<reference evidence="2" key="1">
    <citation type="journal article" date="2022" name="bioRxiv">
        <title>Sequencing and chromosome-scale assembly of the giantPleurodeles waltlgenome.</title>
        <authorList>
            <person name="Brown T."/>
            <person name="Elewa A."/>
            <person name="Iarovenko S."/>
            <person name="Subramanian E."/>
            <person name="Araus A.J."/>
            <person name="Petzold A."/>
            <person name="Susuki M."/>
            <person name="Suzuki K.-i.T."/>
            <person name="Hayashi T."/>
            <person name="Toyoda A."/>
            <person name="Oliveira C."/>
            <person name="Osipova E."/>
            <person name="Leigh N.D."/>
            <person name="Simon A."/>
            <person name="Yun M.H."/>
        </authorList>
    </citation>
    <scope>NUCLEOTIDE SEQUENCE</scope>
    <source>
        <strain evidence="2">20211129_DDA</strain>
        <tissue evidence="2">Liver</tissue>
    </source>
</reference>
<feature type="region of interest" description="Disordered" evidence="1">
    <location>
        <begin position="77"/>
        <end position="153"/>
    </location>
</feature>
<proteinExistence type="predicted"/>
<dbReference type="Proteomes" id="UP001066276">
    <property type="component" value="Chromosome 3_2"/>
</dbReference>
<comment type="caution">
    <text evidence="2">The sequence shown here is derived from an EMBL/GenBank/DDBJ whole genome shotgun (WGS) entry which is preliminary data.</text>
</comment>
<keyword evidence="3" id="KW-1185">Reference proteome</keyword>
<accession>A0AAV7TXS2</accession>
<evidence type="ECO:0000313" key="3">
    <source>
        <dbReference type="Proteomes" id="UP001066276"/>
    </source>
</evidence>
<evidence type="ECO:0000313" key="2">
    <source>
        <dbReference type="EMBL" id="KAJ1181273.1"/>
    </source>
</evidence>
<dbReference type="AlphaFoldDB" id="A0AAV7TXS2"/>
<name>A0AAV7TXS2_PLEWA</name>